<dbReference type="InterPro" id="IPR016024">
    <property type="entry name" value="ARM-type_fold"/>
</dbReference>
<keyword evidence="3" id="KW-1185">Reference proteome</keyword>
<accession>A0A4Z2F2U0</accession>
<name>A0A4Z2F2U0_9TELE</name>
<dbReference type="Proteomes" id="UP000314294">
    <property type="component" value="Unassembled WGS sequence"/>
</dbReference>
<proteinExistence type="predicted"/>
<dbReference type="EMBL" id="SRLO01001763">
    <property type="protein sequence ID" value="TNN35469.1"/>
    <property type="molecule type" value="Genomic_DNA"/>
</dbReference>
<sequence length="440" mass="49034">MCDNTLHLLTTTVGQLADVLWPKLLYFLTPSQFSNATAPLCKSLIVLGSKKKTSQEPSFHIDFAQEVNLPSPQLLLVRLLLNAAFPFSCRGHGAPSLSLLQILSVNIHPKTEALWETEIPPLLSVLEGSTPESLDKKQWDEKLLKLLSDTLTTADDDKWACQLSAEATRYLSTYNNALEEKSFLYRCVGTTLQRCCNKELVKKQLQEVLVSARHSDAVEREGVALAVGLCANSHLDATLAKLEEFGKSDAFKKSPSIFNLLKERNDVEVEKVKSTLILCYGQVAFNAPPDQILTRMDQDVLRCISKHFNTKDFIKAEPADAMRTPVRHLVMTACANLMYPSSPAALYRDTLAALQELLRSVLAKDPTPDGLQRVFKVKLLPLVRLHGVLFYSGEQAHVESWLSSGQDHERERAVTVTAHLLAYYLDNLTVKIFALTMGEV</sequence>
<evidence type="ECO:0000313" key="2">
    <source>
        <dbReference type="EMBL" id="TNN35469.1"/>
    </source>
</evidence>
<dbReference type="SUPFAM" id="SSF48371">
    <property type="entry name" value="ARM repeat"/>
    <property type="match status" value="1"/>
</dbReference>
<protein>
    <submittedName>
        <fullName evidence="2">Maestro heat-like repeat-containing protein family member 1</fullName>
    </submittedName>
</protein>
<dbReference type="OrthoDB" id="1884734at2759"/>
<dbReference type="PANTHER" id="PTHR23120:SF0">
    <property type="entry name" value="MAESTRO HEAT-LIKE REPEAT FAMILY MEMBER 1"/>
    <property type="match status" value="1"/>
</dbReference>
<dbReference type="InterPro" id="IPR055408">
    <property type="entry name" value="HEAT_MROH2B-like"/>
</dbReference>
<dbReference type="AlphaFoldDB" id="A0A4Z2F2U0"/>
<reference evidence="2 3" key="1">
    <citation type="submission" date="2019-03" db="EMBL/GenBank/DDBJ databases">
        <title>First draft genome of Liparis tanakae, snailfish: a comprehensive survey of snailfish specific genes.</title>
        <authorList>
            <person name="Kim W."/>
            <person name="Song I."/>
            <person name="Jeong J.-H."/>
            <person name="Kim D."/>
            <person name="Kim S."/>
            <person name="Ryu S."/>
            <person name="Song J.Y."/>
            <person name="Lee S.K."/>
        </authorList>
    </citation>
    <scope>NUCLEOTIDE SEQUENCE [LARGE SCALE GENOMIC DNA]</scope>
    <source>
        <tissue evidence="2">Muscle</tissue>
    </source>
</reference>
<evidence type="ECO:0000259" key="1">
    <source>
        <dbReference type="Pfam" id="PF23210"/>
    </source>
</evidence>
<evidence type="ECO:0000313" key="3">
    <source>
        <dbReference type="Proteomes" id="UP000314294"/>
    </source>
</evidence>
<dbReference type="InterPro" id="IPR045206">
    <property type="entry name" value="Maestro_heat-like_prot"/>
</dbReference>
<feature type="domain" description="MROH2B-like HEAT-repeats" evidence="1">
    <location>
        <begin position="1"/>
        <end position="311"/>
    </location>
</feature>
<comment type="caution">
    <text evidence="2">The sequence shown here is derived from an EMBL/GenBank/DDBJ whole genome shotgun (WGS) entry which is preliminary data.</text>
</comment>
<dbReference type="GO" id="GO:0005737">
    <property type="term" value="C:cytoplasm"/>
    <property type="evidence" value="ECO:0007669"/>
    <property type="project" value="TreeGrafter"/>
</dbReference>
<dbReference type="PANTHER" id="PTHR23120">
    <property type="entry name" value="MAESTRO-RELATED HEAT DOMAIN-CONTAINING"/>
    <property type="match status" value="1"/>
</dbReference>
<organism evidence="2 3">
    <name type="scientific">Liparis tanakae</name>
    <name type="common">Tanaka's snailfish</name>
    <dbReference type="NCBI Taxonomy" id="230148"/>
    <lineage>
        <taxon>Eukaryota</taxon>
        <taxon>Metazoa</taxon>
        <taxon>Chordata</taxon>
        <taxon>Craniata</taxon>
        <taxon>Vertebrata</taxon>
        <taxon>Euteleostomi</taxon>
        <taxon>Actinopterygii</taxon>
        <taxon>Neopterygii</taxon>
        <taxon>Teleostei</taxon>
        <taxon>Neoteleostei</taxon>
        <taxon>Acanthomorphata</taxon>
        <taxon>Eupercaria</taxon>
        <taxon>Perciformes</taxon>
        <taxon>Cottioidei</taxon>
        <taxon>Cottales</taxon>
        <taxon>Liparidae</taxon>
        <taxon>Liparis</taxon>
    </lineage>
</organism>
<dbReference type="Pfam" id="PF23210">
    <property type="entry name" value="HEAT_Maestro_2"/>
    <property type="match status" value="1"/>
</dbReference>
<gene>
    <name evidence="2" type="primary">MROH1_1</name>
    <name evidence="2" type="ORF">EYF80_054364</name>
</gene>